<dbReference type="HOGENOM" id="CLU_007946_15_2_10"/>
<keyword evidence="4 6" id="KW-1133">Transmembrane helix</keyword>
<gene>
    <name evidence="7" type="ordered locus">zobellia_4628</name>
</gene>
<sequence length="431" mass="46324">MEKTEIDKKISLKDAISIGIGGMVGGGIFAVLGLAVSLAKGGTPVAFLFAGIIALSTAYSYAKLSKKYPENGGTVRFVHQQYGNGIFAGGINNLLWVSYIVMLALYSSAFGSYGAQLAPMSGDKEIDVRIFQSAIIIVALLINYLSVKLVGDIEAIAVIVKLIILIAFIGVGFYGFTLHPENLGQLLPENWESPILLLSGGMVIFVAYEGFELIANSIADLENKEKNTEKAYFGAVGFVVILYILIAIITVGALPFEQITNAEDYVLAKAAEPTLGQIGFTIITVTALISTFSAISATILGSGRVNYDIAVDKELPSFFCHQLWGKPVGLVITAVLSVTLVNFFNLQSISTAGSVGFLLIFGIVNYIGYKKHIELNSKKWIHIAASILCFAAFLTLIIQQFSQNKTGVITAVGIILLCFLLEWAYKNTPSK</sequence>
<dbReference type="GO" id="GO:0005886">
    <property type="term" value="C:plasma membrane"/>
    <property type="evidence" value="ECO:0007669"/>
    <property type="project" value="UniProtKB-SubCell"/>
</dbReference>
<feature type="transmembrane region" description="Helical" evidence="6">
    <location>
        <begin position="231"/>
        <end position="256"/>
    </location>
</feature>
<proteinExistence type="predicted"/>
<evidence type="ECO:0000256" key="1">
    <source>
        <dbReference type="ARBA" id="ARBA00004651"/>
    </source>
</evidence>
<accession>G0L4L0</accession>
<organism evidence="7 8">
    <name type="scientific">Zobellia galactanivorans (strain DSM 12802 / CCUG 47099 / CIP 106680 / NCIMB 13871 / Dsij)</name>
    <dbReference type="NCBI Taxonomy" id="63186"/>
    <lineage>
        <taxon>Bacteria</taxon>
        <taxon>Pseudomonadati</taxon>
        <taxon>Bacteroidota</taxon>
        <taxon>Flavobacteriia</taxon>
        <taxon>Flavobacteriales</taxon>
        <taxon>Flavobacteriaceae</taxon>
        <taxon>Zobellia</taxon>
    </lineage>
</organism>
<dbReference type="RefSeq" id="WP_013995950.1">
    <property type="nucleotide sequence ID" value="NC_015844.1"/>
</dbReference>
<feature type="transmembrane region" description="Helical" evidence="6">
    <location>
        <begin position="45"/>
        <end position="62"/>
    </location>
</feature>
<protein>
    <submittedName>
        <fullName evidence="7">Amino acid transporter</fullName>
    </submittedName>
</protein>
<feature type="transmembrane region" description="Helical" evidence="6">
    <location>
        <begin position="15"/>
        <end position="39"/>
    </location>
</feature>
<feature type="transmembrane region" description="Helical" evidence="6">
    <location>
        <begin position="407"/>
        <end position="425"/>
    </location>
</feature>
<reference evidence="7 8" key="2">
    <citation type="journal article" date="2012" name="Environ. Microbiol.">
        <title>Characterization of the first alginolytic operons in a marine bacterium: from their emergence in marine Flavobacteriia to their independent transfers to marine Proteobacteria and human gut Bacteroides.</title>
        <authorList>
            <person name="Thomas F."/>
            <person name="Barbeyron T."/>
            <person name="Tonon T."/>
            <person name="Genicot S."/>
            <person name="Czjzek M."/>
            <person name="Michel G."/>
        </authorList>
    </citation>
    <scope>NUCLEOTIDE SEQUENCE [LARGE SCALE GENOMIC DNA]</scope>
    <source>
        <strain evidence="8">DSM 12802 / CCUG 47099 / CIP 106680 / NCIMB 13871 / Dsij</strain>
    </source>
</reference>
<dbReference type="PATRIC" id="fig|63186.3.peg.4536"/>
<dbReference type="EMBL" id="FP476056">
    <property type="protein sequence ID" value="CAZ98763.1"/>
    <property type="molecule type" value="Genomic_DNA"/>
</dbReference>
<feature type="transmembrane region" description="Helical" evidence="6">
    <location>
        <begin position="126"/>
        <end position="146"/>
    </location>
</feature>
<evidence type="ECO:0000313" key="7">
    <source>
        <dbReference type="EMBL" id="CAZ98763.1"/>
    </source>
</evidence>
<dbReference type="Gene3D" id="1.20.1740.10">
    <property type="entry name" value="Amino acid/polyamine transporter I"/>
    <property type="match status" value="1"/>
</dbReference>
<feature type="transmembrane region" description="Helical" evidence="6">
    <location>
        <begin position="158"/>
        <end position="176"/>
    </location>
</feature>
<dbReference type="KEGG" id="zga:ZOBELLIA_4628"/>
<dbReference type="PANTHER" id="PTHR42770">
    <property type="entry name" value="AMINO ACID TRANSPORTER-RELATED"/>
    <property type="match status" value="1"/>
</dbReference>
<evidence type="ECO:0000256" key="4">
    <source>
        <dbReference type="ARBA" id="ARBA00022989"/>
    </source>
</evidence>
<comment type="subcellular location">
    <subcellularLocation>
        <location evidence="1">Cell membrane</location>
        <topology evidence="1">Multi-pass membrane protein</topology>
    </subcellularLocation>
</comment>
<dbReference type="PIRSF" id="PIRSF006060">
    <property type="entry name" value="AA_transporter"/>
    <property type="match status" value="1"/>
</dbReference>
<keyword evidence="5 6" id="KW-0472">Membrane</keyword>
<feature type="transmembrane region" description="Helical" evidence="6">
    <location>
        <begin position="323"/>
        <end position="343"/>
    </location>
</feature>
<evidence type="ECO:0000313" key="8">
    <source>
        <dbReference type="Proteomes" id="UP000008898"/>
    </source>
</evidence>
<evidence type="ECO:0000256" key="6">
    <source>
        <dbReference type="SAM" id="Phobius"/>
    </source>
</evidence>
<keyword evidence="8" id="KW-1185">Reference proteome</keyword>
<evidence type="ECO:0000256" key="2">
    <source>
        <dbReference type="ARBA" id="ARBA00022475"/>
    </source>
</evidence>
<feature type="transmembrane region" description="Helical" evidence="6">
    <location>
        <begin position="276"/>
        <end position="302"/>
    </location>
</feature>
<dbReference type="PANTHER" id="PTHR42770:SF11">
    <property type="entry name" value="INNER MEMBRANE TRANSPORT PROTEIN YBAT"/>
    <property type="match status" value="1"/>
</dbReference>
<feature type="transmembrane region" description="Helical" evidence="6">
    <location>
        <begin position="82"/>
        <end position="106"/>
    </location>
</feature>
<keyword evidence="3 6" id="KW-0812">Transmembrane</keyword>
<reference evidence="8" key="1">
    <citation type="submission" date="2009-07" db="EMBL/GenBank/DDBJ databases">
        <title>Complete genome sequence of Zobellia galactanivorans Dsij.</title>
        <authorList>
            <consortium name="Genoscope - CEA"/>
        </authorList>
    </citation>
    <scope>NUCLEOTIDE SEQUENCE [LARGE SCALE GENOMIC DNA]</scope>
    <source>
        <strain evidence="8">DSM 12802 / CCUG 47099 / CIP 106680 / NCIMB 13871 / Dsij</strain>
    </source>
</reference>
<dbReference type="InterPro" id="IPR002293">
    <property type="entry name" value="AA/rel_permease1"/>
</dbReference>
<name>G0L4L0_ZOBGA</name>
<feature type="transmembrane region" description="Helical" evidence="6">
    <location>
        <begin position="380"/>
        <end position="401"/>
    </location>
</feature>
<dbReference type="Proteomes" id="UP000008898">
    <property type="component" value="Chromosome"/>
</dbReference>
<keyword evidence="2" id="KW-1003">Cell membrane</keyword>
<evidence type="ECO:0000256" key="3">
    <source>
        <dbReference type="ARBA" id="ARBA00022692"/>
    </source>
</evidence>
<dbReference type="Pfam" id="PF13520">
    <property type="entry name" value="AA_permease_2"/>
    <property type="match status" value="1"/>
</dbReference>
<dbReference type="AlphaFoldDB" id="G0L4L0"/>
<feature type="transmembrane region" description="Helical" evidence="6">
    <location>
        <begin position="196"/>
        <end position="219"/>
    </location>
</feature>
<dbReference type="InterPro" id="IPR050367">
    <property type="entry name" value="APC_superfamily"/>
</dbReference>
<dbReference type="GO" id="GO:0022857">
    <property type="term" value="F:transmembrane transporter activity"/>
    <property type="evidence" value="ECO:0007669"/>
    <property type="project" value="InterPro"/>
</dbReference>
<evidence type="ECO:0000256" key="5">
    <source>
        <dbReference type="ARBA" id="ARBA00023136"/>
    </source>
</evidence>
<feature type="transmembrane region" description="Helical" evidence="6">
    <location>
        <begin position="349"/>
        <end position="368"/>
    </location>
</feature>
<dbReference type="STRING" id="63186.ZOBELLIA_4628"/>